<proteinExistence type="predicted"/>
<dbReference type="EMBL" id="FOOI01000008">
    <property type="protein sequence ID" value="SFG72131.1"/>
    <property type="molecule type" value="Genomic_DNA"/>
</dbReference>
<dbReference type="SFLD" id="SFLDS00003">
    <property type="entry name" value="Haloacid_Dehalogenase"/>
    <property type="match status" value="1"/>
</dbReference>
<reference evidence="2 3" key="1">
    <citation type="submission" date="2016-10" db="EMBL/GenBank/DDBJ databases">
        <authorList>
            <person name="de Groot N.N."/>
        </authorList>
    </citation>
    <scope>NUCLEOTIDE SEQUENCE [LARGE SCALE GENOMIC DNA]</scope>
    <source>
        <strain evidence="2 3">CPCC 202808</strain>
    </source>
</reference>
<dbReference type="PANTHER" id="PTHR43611:SF3">
    <property type="entry name" value="FLAVIN MONONUCLEOTIDE HYDROLASE 1, CHLOROPLATIC"/>
    <property type="match status" value="1"/>
</dbReference>
<protein>
    <submittedName>
        <fullName evidence="1 2">Hydrolase of the HAD superfamily</fullName>
    </submittedName>
</protein>
<sequence length="229" mass="23900">MHQSTLDLTFDALLCDLDGVLRIWDAELTDAEAANGLPAGALAAAAFAPDRLLPAITGQVSDEQWRAAVVGDLAERLGSRTRAQAAVDGWSAHVGRVDQEVLDLLVAVRTHVPVVLVSNATTRLERDLDALGIAPHLDAVVNTSRIGVVKPDPRVFQYAATVVGEDPARCLFVDDQPGNVEAAQALGMQGLTYTGPDSLRAALGHAAHVLSDDAAGEPDLTGAAPPPRG</sequence>
<reference evidence="1 4" key="2">
    <citation type="submission" date="2020-07" db="EMBL/GenBank/DDBJ databases">
        <title>Sequencing the genomes of 1000 actinobacteria strains.</title>
        <authorList>
            <person name="Klenk H.-P."/>
        </authorList>
    </citation>
    <scope>NUCLEOTIDE SEQUENCE [LARGE SCALE GENOMIC DNA]</scope>
    <source>
        <strain evidence="1 4">DSM 45117</strain>
    </source>
</reference>
<dbReference type="SFLD" id="SFLDG01129">
    <property type="entry name" value="C1.5:_HAD__Beta-PGM__Phosphata"/>
    <property type="match status" value="1"/>
</dbReference>
<organism evidence="2 3">
    <name type="scientific">Actinopolymorpha cephalotaxi</name>
    <dbReference type="NCBI Taxonomy" id="504797"/>
    <lineage>
        <taxon>Bacteria</taxon>
        <taxon>Bacillati</taxon>
        <taxon>Actinomycetota</taxon>
        <taxon>Actinomycetes</taxon>
        <taxon>Propionibacteriales</taxon>
        <taxon>Actinopolymorphaceae</taxon>
        <taxon>Actinopolymorpha</taxon>
    </lineage>
</organism>
<dbReference type="EMBL" id="JACBZA010000001">
    <property type="protein sequence ID" value="NYH86442.1"/>
    <property type="molecule type" value="Genomic_DNA"/>
</dbReference>
<dbReference type="SUPFAM" id="SSF56784">
    <property type="entry name" value="HAD-like"/>
    <property type="match status" value="1"/>
</dbReference>
<keyword evidence="2" id="KW-0378">Hydrolase</keyword>
<dbReference type="InterPro" id="IPR036412">
    <property type="entry name" value="HAD-like_sf"/>
</dbReference>
<evidence type="ECO:0000313" key="1">
    <source>
        <dbReference type="EMBL" id="NYH86442.1"/>
    </source>
</evidence>
<dbReference type="Pfam" id="PF00702">
    <property type="entry name" value="Hydrolase"/>
    <property type="match status" value="1"/>
</dbReference>
<dbReference type="Gene3D" id="3.40.50.1000">
    <property type="entry name" value="HAD superfamily/HAD-like"/>
    <property type="match status" value="1"/>
</dbReference>
<dbReference type="GO" id="GO:0016787">
    <property type="term" value="F:hydrolase activity"/>
    <property type="evidence" value="ECO:0007669"/>
    <property type="project" value="UniProtKB-KW"/>
</dbReference>
<dbReference type="InterPro" id="IPR023214">
    <property type="entry name" value="HAD_sf"/>
</dbReference>
<evidence type="ECO:0000313" key="4">
    <source>
        <dbReference type="Proteomes" id="UP000533017"/>
    </source>
</evidence>
<dbReference type="Proteomes" id="UP000199052">
    <property type="component" value="Unassembled WGS sequence"/>
</dbReference>
<dbReference type="PRINTS" id="PR00413">
    <property type="entry name" value="HADHALOGNASE"/>
</dbReference>
<dbReference type="PANTHER" id="PTHR43611">
    <property type="entry name" value="ALPHA-D-GLUCOSE 1-PHOSPHATE PHOSPHATASE"/>
    <property type="match status" value="1"/>
</dbReference>
<dbReference type="NCBIfam" id="TIGR01509">
    <property type="entry name" value="HAD-SF-IA-v3"/>
    <property type="match status" value="1"/>
</dbReference>
<keyword evidence="4" id="KW-1185">Reference proteome</keyword>
<dbReference type="AlphaFoldDB" id="A0A1I2UBP5"/>
<dbReference type="Proteomes" id="UP000533017">
    <property type="component" value="Unassembled WGS sequence"/>
</dbReference>
<dbReference type="InterPro" id="IPR006439">
    <property type="entry name" value="HAD-SF_hydro_IA"/>
</dbReference>
<dbReference type="RefSeq" id="WP_202818120.1">
    <property type="nucleotide sequence ID" value="NZ_FOOI01000008.1"/>
</dbReference>
<accession>A0A1I2UBP5</accession>
<evidence type="ECO:0000313" key="3">
    <source>
        <dbReference type="Proteomes" id="UP000199052"/>
    </source>
</evidence>
<dbReference type="STRING" id="504797.SAMN05421678_10823"/>
<gene>
    <name evidence="1" type="ORF">FHR37_005293</name>
    <name evidence="2" type="ORF">SAMN05421678_10823</name>
</gene>
<evidence type="ECO:0000313" key="2">
    <source>
        <dbReference type="EMBL" id="SFG72131.1"/>
    </source>
</evidence>
<name>A0A1I2UBP5_9ACTN</name>